<dbReference type="KEGG" id="bac:BamMC406_2565"/>
<protein>
    <submittedName>
        <fullName evidence="1">Uncharacterized protein</fullName>
    </submittedName>
</protein>
<dbReference type="HOGENOM" id="CLU_3005212_0_0_4"/>
<gene>
    <name evidence="1" type="ordered locus">BamMC406_2565</name>
</gene>
<sequence length="56" mass="5682">MAGREGAAIASPGEWMPAESGVIRVNHCQIAATRKAARAQCGKAFACAAARCGPLP</sequence>
<organism evidence="1 2">
    <name type="scientific">Burkholderia ambifaria (strain MC40-6)</name>
    <dbReference type="NCBI Taxonomy" id="398577"/>
    <lineage>
        <taxon>Bacteria</taxon>
        <taxon>Pseudomonadati</taxon>
        <taxon>Pseudomonadota</taxon>
        <taxon>Betaproteobacteria</taxon>
        <taxon>Burkholderiales</taxon>
        <taxon>Burkholderiaceae</taxon>
        <taxon>Burkholderia</taxon>
        <taxon>Burkholderia cepacia complex</taxon>
    </lineage>
</organism>
<dbReference type="Proteomes" id="UP000001680">
    <property type="component" value="Chromosome 1"/>
</dbReference>
<accession>B1YVY1</accession>
<evidence type="ECO:0000313" key="2">
    <source>
        <dbReference type="Proteomes" id="UP000001680"/>
    </source>
</evidence>
<dbReference type="AlphaFoldDB" id="B1YVY1"/>
<proteinExistence type="predicted"/>
<evidence type="ECO:0000313" key="1">
    <source>
        <dbReference type="EMBL" id="ACB65042.1"/>
    </source>
</evidence>
<dbReference type="EMBL" id="CP001025">
    <property type="protein sequence ID" value="ACB65042.1"/>
    <property type="molecule type" value="Genomic_DNA"/>
</dbReference>
<name>B1YVY1_BURA4</name>
<reference evidence="2" key="1">
    <citation type="submission" date="2008-04" db="EMBL/GenBank/DDBJ databases">
        <title>Complete sequence of chromosome 1 of Burkholderia ambifaria MC40-6.</title>
        <authorList>
            <person name="Copeland A."/>
            <person name="Lucas S."/>
            <person name="Lapidus A."/>
            <person name="Glavina del Rio T."/>
            <person name="Dalin E."/>
            <person name="Tice H."/>
            <person name="Pitluck S."/>
            <person name="Chain P."/>
            <person name="Malfatti S."/>
            <person name="Shin M."/>
            <person name="Vergez L."/>
            <person name="Lang D."/>
            <person name="Schmutz J."/>
            <person name="Larimer F."/>
            <person name="Land M."/>
            <person name="Hauser L."/>
            <person name="Kyrpides N."/>
            <person name="Lykidis A."/>
            <person name="Ramette A."/>
            <person name="Konstantinidis K."/>
            <person name="Tiedje J."/>
            <person name="Richardson P."/>
        </authorList>
    </citation>
    <scope>NUCLEOTIDE SEQUENCE [LARGE SCALE GENOMIC DNA]</scope>
    <source>
        <strain evidence="2">MC40-6</strain>
    </source>
</reference>